<name>A0A4C1ZS04_EUMVA</name>
<dbReference type="Gene3D" id="3.60.10.10">
    <property type="entry name" value="Endonuclease/exonuclease/phosphatase"/>
    <property type="match status" value="1"/>
</dbReference>
<proteinExistence type="predicted"/>
<accession>A0A4C1ZS04</accession>
<evidence type="ECO:0000313" key="1">
    <source>
        <dbReference type="EMBL" id="GBP89934.1"/>
    </source>
</evidence>
<evidence type="ECO:0008006" key="3">
    <source>
        <dbReference type="Google" id="ProtNLM"/>
    </source>
</evidence>
<dbReference type="Proteomes" id="UP000299102">
    <property type="component" value="Unassembled WGS sequence"/>
</dbReference>
<dbReference type="EMBL" id="BGZK01002045">
    <property type="protein sequence ID" value="GBP89934.1"/>
    <property type="molecule type" value="Genomic_DNA"/>
</dbReference>
<keyword evidence="2" id="KW-1185">Reference proteome</keyword>
<reference evidence="1 2" key="1">
    <citation type="journal article" date="2019" name="Commun. Biol.">
        <title>The bagworm genome reveals a unique fibroin gene that provides high tensile strength.</title>
        <authorList>
            <person name="Kono N."/>
            <person name="Nakamura H."/>
            <person name="Ohtoshi R."/>
            <person name="Tomita M."/>
            <person name="Numata K."/>
            <person name="Arakawa K."/>
        </authorList>
    </citation>
    <scope>NUCLEOTIDE SEQUENCE [LARGE SCALE GENOMIC DNA]</scope>
</reference>
<evidence type="ECO:0000313" key="2">
    <source>
        <dbReference type="Proteomes" id="UP000299102"/>
    </source>
</evidence>
<sequence>MWLASPGRPALEAARPTLLIELFVSDPHGRARRPDTILNFDYFLNAEGLHTLKEGNTPKFEVYRGDRLFSSVVGVTACSSALPDRAEEWQVVRDLIYSDHNAVTFTVNVRIRCDSRPPSGTQAKEAYKKATAETRTASWKRYSLHRMDRACGSVSTGSSEKHQGHREKPRRCLISNRLGISIRSRRVGNPPGGDPFP</sequence>
<gene>
    <name evidence="1" type="ORF">EVAR_63761_1</name>
</gene>
<dbReference type="InterPro" id="IPR036691">
    <property type="entry name" value="Endo/exonu/phosph_ase_sf"/>
</dbReference>
<organism evidence="1 2">
    <name type="scientific">Eumeta variegata</name>
    <name type="common">Bagworm moth</name>
    <name type="synonym">Eumeta japonica</name>
    <dbReference type="NCBI Taxonomy" id="151549"/>
    <lineage>
        <taxon>Eukaryota</taxon>
        <taxon>Metazoa</taxon>
        <taxon>Ecdysozoa</taxon>
        <taxon>Arthropoda</taxon>
        <taxon>Hexapoda</taxon>
        <taxon>Insecta</taxon>
        <taxon>Pterygota</taxon>
        <taxon>Neoptera</taxon>
        <taxon>Endopterygota</taxon>
        <taxon>Lepidoptera</taxon>
        <taxon>Glossata</taxon>
        <taxon>Ditrysia</taxon>
        <taxon>Tineoidea</taxon>
        <taxon>Psychidae</taxon>
        <taxon>Oiketicinae</taxon>
        <taxon>Eumeta</taxon>
    </lineage>
</organism>
<protein>
    <recommendedName>
        <fullName evidence="3">Endonuclease/exonuclease/phosphatase domain-containing protein</fullName>
    </recommendedName>
</protein>
<dbReference type="SUPFAM" id="SSF56219">
    <property type="entry name" value="DNase I-like"/>
    <property type="match status" value="1"/>
</dbReference>
<dbReference type="OrthoDB" id="411871at2759"/>
<comment type="caution">
    <text evidence="1">The sequence shown here is derived from an EMBL/GenBank/DDBJ whole genome shotgun (WGS) entry which is preliminary data.</text>
</comment>
<dbReference type="AlphaFoldDB" id="A0A4C1ZS04"/>